<dbReference type="PROSITE" id="PS00107">
    <property type="entry name" value="PROTEIN_KINASE_ATP"/>
    <property type="match status" value="1"/>
</dbReference>
<accession>A0A8H6TFW3</accession>
<keyword evidence="3 4" id="KW-0067">ATP-binding</keyword>
<dbReference type="SMART" id="SM00240">
    <property type="entry name" value="FHA"/>
    <property type="match status" value="1"/>
</dbReference>
<keyword evidence="9" id="KW-1185">Reference proteome</keyword>
<evidence type="ECO:0000256" key="1">
    <source>
        <dbReference type="ARBA" id="ARBA00005575"/>
    </source>
</evidence>
<dbReference type="InterPro" id="IPR000719">
    <property type="entry name" value="Prot_kinase_dom"/>
</dbReference>
<dbReference type="SMART" id="SM00220">
    <property type="entry name" value="S_TKc"/>
    <property type="match status" value="1"/>
</dbReference>
<dbReference type="Gene3D" id="1.10.510.10">
    <property type="entry name" value="Transferase(Phosphotransferase) domain 1"/>
    <property type="match status" value="1"/>
</dbReference>
<reference evidence="8" key="1">
    <citation type="submission" date="2020-05" db="EMBL/GenBank/DDBJ databases">
        <title>Mycena genomes resolve the evolution of fungal bioluminescence.</title>
        <authorList>
            <person name="Tsai I.J."/>
        </authorList>
    </citation>
    <scope>NUCLEOTIDE SEQUENCE</scope>
    <source>
        <strain evidence="8">171206Taipei</strain>
    </source>
</reference>
<dbReference type="OrthoDB" id="2923545at2759"/>
<dbReference type="SUPFAM" id="SSF56112">
    <property type="entry name" value="Protein kinase-like (PK-like)"/>
    <property type="match status" value="1"/>
</dbReference>
<evidence type="ECO:0000256" key="5">
    <source>
        <dbReference type="RuleBase" id="RU000304"/>
    </source>
</evidence>
<dbReference type="EMBL" id="JACAZF010000001">
    <property type="protein sequence ID" value="KAF7315926.1"/>
    <property type="molecule type" value="Genomic_DNA"/>
</dbReference>
<keyword evidence="2 4" id="KW-0547">Nucleotide-binding</keyword>
<keyword evidence="8" id="KW-0808">Transferase</keyword>
<feature type="binding site" evidence="4">
    <location>
        <position position="197"/>
    </location>
    <ligand>
        <name>ATP</name>
        <dbReference type="ChEBI" id="CHEBI:30616"/>
    </ligand>
</feature>
<name>A0A8H6TFW3_9AGAR</name>
<evidence type="ECO:0000256" key="3">
    <source>
        <dbReference type="ARBA" id="ARBA00022840"/>
    </source>
</evidence>
<dbReference type="Pfam" id="PF00069">
    <property type="entry name" value="Pkinase"/>
    <property type="match status" value="1"/>
</dbReference>
<evidence type="ECO:0000313" key="8">
    <source>
        <dbReference type="EMBL" id="KAF7315926.1"/>
    </source>
</evidence>
<dbReference type="Pfam" id="PF00498">
    <property type="entry name" value="FHA"/>
    <property type="match status" value="1"/>
</dbReference>
<evidence type="ECO:0000313" key="9">
    <source>
        <dbReference type="Proteomes" id="UP000636479"/>
    </source>
</evidence>
<dbReference type="GO" id="GO:0005524">
    <property type="term" value="F:ATP binding"/>
    <property type="evidence" value="ECO:0007669"/>
    <property type="project" value="UniProtKB-UniRule"/>
</dbReference>
<dbReference type="InterPro" id="IPR008271">
    <property type="entry name" value="Ser/Thr_kinase_AS"/>
</dbReference>
<gene>
    <name evidence="8" type="ORF">MIND_00109400</name>
</gene>
<dbReference type="PROSITE" id="PS50011">
    <property type="entry name" value="PROTEIN_KINASE_DOM"/>
    <property type="match status" value="1"/>
</dbReference>
<dbReference type="SUPFAM" id="SSF49879">
    <property type="entry name" value="SMAD/FHA domain"/>
    <property type="match status" value="1"/>
</dbReference>
<dbReference type="Gene3D" id="2.60.200.20">
    <property type="match status" value="1"/>
</dbReference>
<dbReference type="AlphaFoldDB" id="A0A8H6TFW3"/>
<dbReference type="PROSITE" id="PS50006">
    <property type="entry name" value="FHA_DOMAIN"/>
    <property type="match status" value="1"/>
</dbReference>
<dbReference type="Proteomes" id="UP000636479">
    <property type="component" value="Unassembled WGS sequence"/>
</dbReference>
<comment type="caution">
    <text evidence="8">The sequence shown here is derived from an EMBL/GenBank/DDBJ whole genome shotgun (WGS) entry which is preliminary data.</text>
</comment>
<comment type="similarity">
    <text evidence="1">Belongs to the protein kinase superfamily. CAMK Ser/Thr protein kinase family. CHEK2 subfamily.</text>
</comment>
<keyword evidence="5" id="KW-0723">Serine/threonine-protein kinase</keyword>
<dbReference type="GO" id="GO:0004674">
    <property type="term" value="F:protein serine/threonine kinase activity"/>
    <property type="evidence" value="ECO:0007669"/>
    <property type="project" value="UniProtKB-KW"/>
</dbReference>
<dbReference type="PANTHER" id="PTHR24347">
    <property type="entry name" value="SERINE/THREONINE-PROTEIN KINASE"/>
    <property type="match status" value="1"/>
</dbReference>
<feature type="domain" description="Protein kinase" evidence="7">
    <location>
        <begin position="168"/>
        <end position="431"/>
    </location>
</feature>
<feature type="domain" description="FHA" evidence="6">
    <location>
        <begin position="46"/>
        <end position="107"/>
    </location>
</feature>
<sequence>MTSTSESSETVLDRAPSMTSLVHWGYLESINPSNHVQRITLKAREVHFGRAELDDGGESHFSYVVLPGDTVSTHHATFRWNGERDHMATVMVSDQSTNGTYVDGLRIGPENVLQIFDGHEICFGCLVPIQGQPDHDYRYTFHFVFKFDTQPGVPTRGRRKTEALATHYHLQNYLGGGAHGVVHKAIHKTTGTVWAVKSSFKDDIKNESFTSFAGQEVLSLLNLRHQNICRLKEVFFRLDGQVVDCVLEYVAGAQLDSLGFLNEEEVREIAYQLSAGITHMHGRNIYHGDLKPNNVMLTYEHPVTVKIIDFGMARLGSGFNLDLATRSRWSAPESYLQLVRLTFANTPLHAVGLWDSWSLGLIIFYLLSSVEAFEQATPGGERPFETGVDVIRWHHLKDNSPVAQEAVQSLLVVDPVDRSTVTGFFRTHEWLADYLPNQTLLADADGDNRARAKRLRQKREVVNSKREKARIIVDAPRRRRSTRTTRLQLQVFM</sequence>
<dbReference type="PROSITE" id="PS00108">
    <property type="entry name" value="PROTEIN_KINASE_ST"/>
    <property type="match status" value="1"/>
</dbReference>
<proteinExistence type="inferred from homology"/>
<dbReference type="InterPro" id="IPR008984">
    <property type="entry name" value="SMAD_FHA_dom_sf"/>
</dbReference>
<dbReference type="InterPro" id="IPR011009">
    <property type="entry name" value="Kinase-like_dom_sf"/>
</dbReference>
<evidence type="ECO:0000259" key="7">
    <source>
        <dbReference type="PROSITE" id="PS50011"/>
    </source>
</evidence>
<keyword evidence="8" id="KW-0418">Kinase</keyword>
<dbReference type="CDD" id="cd00060">
    <property type="entry name" value="FHA"/>
    <property type="match status" value="1"/>
</dbReference>
<evidence type="ECO:0000256" key="4">
    <source>
        <dbReference type="PROSITE-ProRule" id="PRU10141"/>
    </source>
</evidence>
<evidence type="ECO:0000259" key="6">
    <source>
        <dbReference type="PROSITE" id="PS50006"/>
    </source>
</evidence>
<dbReference type="InterPro" id="IPR000253">
    <property type="entry name" value="FHA_dom"/>
</dbReference>
<dbReference type="RefSeq" id="XP_037225949.1">
    <property type="nucleotide sequence ID" value="XM_037358039.1"/>
</dbReference>
<protein>
    <submittedName>
        <fullName evidence="8">CAMK/RAD53 protein kinase</fullName>
    </submittedName>
</protein>
<organism evidence="8 9">
    <name type="scientific">Mycena indigotica</name>
    <dbReference type="NCBI Taxonomy" id="2126181"/>
    <lineage>
        <taxon>Eukaryota</taxon>
        <taxon>Fungi</taxon>
        <taxon>Dikarya</taxon>
        <taxon>Basidiomycota</taxon>
        <taxon>Agaricomycotina</taxon>
        <taxon>Agaricomycetes</taxon>
        <taxon>Agaricomycetidae</taxon>
        <taxon>Agaricales</taxon>
        <taxon>Marasmiineae</taxon>
        <taxon>Mycenaceae</taxon>
        <taxon>Mycena</taxon>
    </lineage>
</organism>
<evidence type="ECO:0000256" key="2">
    <source>
        <dbReference type="ARBA" id="ARBA00022741"/>
    </source>
</evidence>
<dbReference type="InterPro" id="IPR017441">
    <property type="entry name" value="Protein_kinase_ATP_BS"/>
</dbReference>
<dbReference type="GeneID" id="59340555"/>